<dbReference type="AlphaFoldDB" id="A0AAD6GBK8"/>
<name>A0AAD6GBK8_9EURO</name>
<gene>
    <name evidence="2" type="ORF">N7494_012404</name>
</gene>
<evidence type="ECO:0000313" key="2">
    <source>
        <dbReference type="EMBL" id="KAJ5525754.1"/>
    </source>
</evidence>
<proteinExistence type="predicted"/>
<organism evidence="2 3">
    <name type="scientific">Penicillium frequentans</name>
    <dbReference type="NCBI Taxonomy" id="3151616"/>
    <lineage>
        <taxon>Eukaryota</taxon>
        <taxon>Fungi</taxon>
        <taxon>Dikarya</taxon>
        <taxon>Ascomycota</taxon>
        <taxon>Pezizomycotina</taxon>
        <taxon>Eurotiomycetes</taxon>
        <taxon>Eurotiomycetidae</taxon>
        <taxon>Eurotiales</taxon>
        <taxon>Aspergillaceae</taxon>
        <taxon>Penicillium</taxon>
    </lineage>
</organism>
<dbReference type="EMBL" id="JAQIZZ010000008">
    <property type="protein sequence ID" value="KAJ5525754.1"/>
    <property type="molecule type" value="Genomic_DNA"/>
</dbReference>
<sequence length="159" mass="17351">METPFPAPLPAALPSLTTREAITDTIHRAVLAFDTDDKALLESSFFPDAVFDLDGRVLNGLDEICAQSFDMVSKLDTTHFISNVRVNYIEGASTASLTASALSQHYRPNTGKTPGATNFMAGSLYYVDVIQDTDGLWKVKTWRMKVIWATGDIGVMTGN</sequence>
<dbReference type="Pfam" id="PF13577">
    <property type="entry name" value="SnoaL_4"/>
    <property type="match status" value="1"/>
</dbReference>
<comment type="caution">
    <text evidence="2">The sequence shown here is derived from an EMBL/GenBank/DDBJ whole genome shotgun (WGS) entry which is preliminary data.</text>
</comment>
<reference evidence="2 3" key="1">
    <citation type="journal article" date="2023" name="IMA Fungus">
        <title>Comparative genomic study of the Penicillium genus elucidates a diverse pangenome and 15 lateral gene transfer events.</title>
        <authorList>
            <person name="Petersen C."/>
            <person name="Sorensen T."/>
            <person name="Nielsen M.R."/>
            <person name="Sondergaard T.E."/>
            <person name="Sorensen J.L."/>
            <person name="Fitzpatrick D.A."/>
            <person name="Frisvad J.C."/>
            <person name="Nielsen K.L."/>
        </authorList>
    </citation>
    <scope>NUCLEOTIDE SEQUENCE [LARGE SCALE GENOMIC DNA]</scope>
    <source>
        <strain evidence="2 3">IBT 35679</strain>
    </source>
</reference>
<dbReference type="Proteomes" id="UP001220324">
    <property type="component" value="Unassembled WGS sequence"/>
</dbReference>
<dbReference type="SUPFAM" id="SSF54427">
    <property type="entry name" value="NTF2-like"/>
    <property type="match status" value="1"/>
</dbReference>
<protein>
    <recommendedName>
        <fullName evidence="1">SnoaL-like domain-containing protein</fullName>
    </recommendedName>
</protein>
<evidence type="ECO:0000313" key="3">
    <source>
        <dbReference type="Proteomes" id="UP001220324"/>
    </source>
</evidence>
<dbReference type="InterPro" id="IPR037401">
    <property type="entry name" value="SnoaL-like"/>
</dbReference>
<dbReference type="InterPro" id="IPR032710">
    <property type="entry name" value="NTF2-like_dom_sf"/>
</dbReference>
<accession>A0AAD6GBK8</accession>
<feature type="domain" description="SnoaL-like" evidence="1">
    <location>
        <begin position="15"/>
        <end position="143"/>
    </location>
</feature>
<evidence type="ECO:0000259" key="1">
    <source>
        <dbReference type="Pfam" id="PF13577"/>
    </source>
</evidence>
<dbReference type="Gene3D" id="3.10.450.50">
    <property type="match status" value="1"/>
</dbReference>
<keyword evidence="3" id="KW-1185">Reference proteome</keyword>